<dbReference type="PANTHER" id="PTHR10343:SF84">
    <property type="entry name" value="5'-AMP-ACTIVATED PROTEIN KINASE SUBUNIT BETA-1"/>
    <property type="match status" value="1"/>
</dbReference>
<proteinExistence type="inferred from homology"/>
<gene>
    <name evidence="5" type="ORF">PV04_01014</name>
</gene>
<evidence type="ECO:0000256" key="1">
    <source>
        <dbReference type="ARBA" id="ARBA00010926"/>
    </source>
</evidence>
<dbReference type="InterPro" id="IPR032640">
    <property type="entry name" value="AMPK1_CBM"/>
</dbReference>
<dbReference type="EMBL" id="KN846956">
    <property type="protein sequence ID" value="KIW72849.1"/>
    <property type="molecule type" value="Genomic_DNA"/>
</dbReference>
<dbReference type="PANTHER" id="PTHR10343">
    <property type="entry name" value="5'-AMP-ACTIVATED PROTEIN KINASE , BETA SUBUNIT"/>
    <property type="match status" value="1"/>
</dbReference>
<dbReference type="Gene3D" id="2.60.40.10">
    <property type="entry name" value="Immunoglobulins"/>
    <property type="match status" value="1"/>
</dbReference>
<protein>
    <recommendedName>
        <fullName evidence="4">AMP-activated protein kinase glycogen-binding domain-containing protein</fullName>
    </recommendedName>
</protein>
<feature type="compositionally biased region" description="Basic and acidic residues" evidence="2">
    <location>
        <begin position="166"/>
        <end position="183"/>
    </location>
</feature>
<dbReference type="GO" id="GO:0031588">
    <property type="term" value="C:nucleotide-activated protein kinase complex"/>
    <property type="evidence" value="ECO:0007669"/>
    <property type="project" value="TreeGrafter"/>
</dbReference>
<feature type="transmembrane region" description="Helical" evidence="3">
    <location>
        <begin position="261"/>
        <end position="279"/>
    </location>
</feature>
<feature type="compositionally biased region" description="Low complexity" evidence="2">
    <location>
        <begin position="219"/>
        <end position="231"/>
    </location>
</feature>
<name>A0A0D2FWK3_9EURO</name>
<dbReference type="GO" id="GO:0019901">
    <property type="term" value="F:protein kinase binding"/>
    <property type="evidence" value="ECO:0007669"/>
    <property type="project" value="TreeGrafter"/>
</dbReference>
<reference evidence="5 6" key="1">
    <citation type="submission" date="2015-01" db="EMBL/GenBank/DDBJ databases">
        <title>The Genome Sequence of Capronia semiimmersa CBS27337.</title>
        <authorList>
            <consortium name="The Broad Institute Genomics Platform"/>
            <person name="Cuomo C."/>
            <person name="de Hoog S."/>
            <person name="Gorbushina A."/>
            <person name="Stielow B."/>
            <person name="Teixiera M."/>
            <person name="Abouelleil A."/>
            <person name="Chapman S.B."/>
            <person name="Priest M."/>
            <person name="Young S.K."/>
            <person name="Wortman J."/>
            <person name="Nusbaum C."/>
            <person name="Birren B."/>
        </authorList>
    </citation>
    <scope>NUCLEOTIDE SEQUENCE [LARGE SCALE GENOMIC DNA]</scope>
    <source>
        <strain evidence="5 6">CBS 27337</strain>
    </source>
</reference>
<evidence type="ECO:0000256" key="3">
    <source>
        <dbReference type="SAM" id="Phobius"/>
    </source>
</evidence>
<keyword evidence="3" id="KW-1133">Transmembrane helix</keyword>
<accession>A0A0D2FWK3</accession>
<keyword evidence="3" id="KW-0472">Membrane</keyword>
<feature type="domain" description="AMP-activated protein kinase glycogen-binding" evidence="4">
    <location>
        <begin position="4"/>
        <end position="94"/>
    </location>
</feature>
<feature type="region of interest" description="Disordered" evidence="2">
    <location>
        <begin position="141"/>
        <end position="242"/>
    </location>
</feature>
<dbReference type="STRING" id="5601.A0A0D2FWK3"/>
<sequence length="281" mass="30671">MVSTTIIFKKDNVQPPVFVAGGFTDWAPVEMAYETTESNGSVENVFSHKIELEPGEYQYKFRLGPGDWWVLDESAQKATDQLGNVNNLLSIEAEERKPSSEPPIETIPTPPAHALNTKEAPIIDDEPKLNGFAVHEQSAQTYPPTEEAVPKPVDSHTPQQSTVDSEEPRAETDKQVQSDEKTGEVSSETATPRKNSIPDFAPPPYSVSVSGTVPDPNEKVQVAPVAEAAPQKQPPSKPAAIKDELERKKQSLVARVCSAKSLAMVVVMVAVPVAVSYYLRR</sequence>
<evidence type="ECO:0000259" key="4">
    <source>
        <dbReference type="Pfam" id="PF16561"/>
    </source>
</evidence>
<dbReference type="GO" id="GO:0007165">
    <property type="term" value="P:signal transduction"/>
    <property type="evidence" value="ECO:0007669"/>
    <property type="project" value="TreeGrafter"/>
</dbReference>
<dbReference type="Proteomes" id="UP000054266">
    <property type="component" value="Unassembled WGS sequence"/>
</dbReference>
<dbReference type="SUPFAM" id="SSF81296">
    <property type="entry name" value="E set domains"/>
    <property type="match status" value="1"/>
</dbReference>
<evidence type="ECO:0000313" key="6">
    <source>
        <dbReference type="Proteomes" id="UP000054266"/>
    </source>
</evidence>
<evidence type="ECO:0000313" key="5">
    <source>
        <dbReference type="EMBL" id="KIW72848.1"/>
    </source>
</evidence>
<keyword evidence="3" id="KW-0812">Transmembrane</keyword>
<organism evidence="5 6">
    <name type="scientific">Phialophora macrospora</name>
    <dbReference type="NCBI Taxonomy" id="1851006"/>
    <lineage>
        <taxon>Eukaryota</taxon>
        <taxon>Fungi</taxon>
        <taxon>Dikarya</taxon>
        <taxon>Ascomycota</taxon>
        <taxon>Pezizomycotina</taxon>
        <taxon>Eurotiomycetes</taxon>
        <taxon>Chaetothyriomycetidae</taxon>
        <taxon>Chaetothyriales</taxon>
        <taxon>Herpotrichiellaceae</taxon>
        <taxon>Phialophora</taxon>
    </lineage>
</organism>
<dbReference type="EMBL" id="KN846956">
    <property type="protein sequence ID" value="KIW72850.1"/>
    <property type="molecule type" value="Genomic_DNA"/>
</dbReference>
<feature type="compositionally biased region" description="Polar residues" evidence="2">
    <location>
        <begin position="184"/>
        <end position="194"/>
    </location>
</feature>
<comment type="similarity">
    <text evidence="1">Belongs to the 5'-AMP-activated protein kinase beta subunit family.</text>
</comment>
<dbReference type="HOGENOM" id="CLU_071887_0_0_1"/>
<dbReference type="GO" id="GO:0005737">
    <property type="term" value="C:cytoplasm"/>
    <property type="evidence" value="ECO:0007669"/>
    <property type="project" value="TreeGrafter"/>
</dbReference>
<dbReference type="CDD" id="cd02859">
    <property type="entry name" value="E_set_AMPKbeta_like_N"/>
    <property type="match status" value="1"/>
</dbReference>
<dbReference type="AlphaFoldDB" id="A0A0D2FWK3"/>
<keyword evidence="6" id="KW-1185">Reference proteome</keyword>
<evidence type="ECO:0000256" key="2">
    <source>
        <dbReference type="SAM" id="MobiDB-lite"/>
    </source>
</evidence>
<dbReference type="EMBL" id="KN846956">
    <property type="protein sequence ID" value="KIW72847.1"/>
    <property type="molecule type" value="Genomic_DNA"/>
</dbReference>
<dbReference type="GO" id="GO:0005634">
    <property type="term" value="C:nucleus"/>
    <property type="evidence" value="ECO:0007669"/>
    <property type="project" value="TreeGrafter"/>
</dbReference>
<dbReference type="InterPro" id="IPR013783">
    <property type="entry name" value="Ig-like_fold"/>
</dbReference>
<dbReference type="InterPro" id="IPR014756">
    <property type="entry name" value="Ig_E-set"/>
</dbReference>
<dbReference type="EMBL" id="KN846956">
    <property type="protein sequence ID" value="KIW72848.1"/>
    <property type="molecule type" value="Genomic_DNA"/>
</dbReference>
<dbReference type="Pfam" id="PF16561">
    <property type="entry name" value="AMPK1_CBM"/>
    <property type="match status" value="1"/>
</dbReference>
<dbReference type="InterPro" id="IPR050827">
    <property type="entry name" value="CRP1_MDG1_kinase"/>
</dbReference>
<feature type="region of interest" description="Disordered" evidence="2">
    <location>
        <begin position="94"/>
        <end position="116"/>
    </location>
</feature>